<evidence type="ECO:0000256" key="6">
    <source>
        <dbReference type="SAM" id="MobiDB-lite"/>
    </source>
</evidence>
<comment type="similarity">
    <text evidence="1">Belongs to the heat shock protein 70 family.</text>
</comment>
<reference evidence="7 8" key="1">
    <citation type="submission" date="2021-05" db="EMBL/GenBank/DDBJ databases">
        <title>Kineosporia and Streptomyces sp. nov. two new marine actinobacteria isolated from Coral.</title>
        <authorList>
            <person name="Buangrab K."/>
            <person name="Sutthacheep M."/>
            <person name="Yeemin T."/>
            <person name="Harunari E."/>
            <person name="Igarashi Y."/>
            <person name="Kanchanasin P."/>
            <person name="Tanasupawat S."/>
            <person name="Phongsopitanun W."/>
        </authorList>
    </citation>
    <scope>NUCLEOTIDE SEQUENCE [LARGE SCALE GENOMIC DNA]</scope>
    <source>
        <strain evidence="7 8">J2-2</strain>
    </source>
</reference>
<keyword evidence="2" id="KW-0547">Nucleotide-binding</keyword>
<evidence type="ECO:0000313" key="8">
    <source>
        <dbReference type="Proteomes" id="UP001197247"/>
    </source>
</evidence>
<name>A0ABS5TT67_9ACTN</name>
<proteinExistence type="inferred from homology"/>
<sequence>MASVGQAPSLLNSVVQAGPDGALRPGADPGAPGSVSGADFRRRLGDSTPFLLGGPAVLPRRADERGAEHRRGPGERAGGRAPAARRPHLPGGLGAVPSRAVHRDDPGAGLDLERVTVVTEAEAVTLQVVMESGAGQPPAPVAVYDLGGGTFDATLVGSTPDGSQVLGVPETLEWVGGIDLDEALMDLVNTELGGVMSGMDPSDPAQALTLQRIRPACERAKEELARRAQATIWTGCLPGQPADAGTR</sequence>
<evidence type="ECO:0000256" key="1">
    <source>
        <dbReference type="ARBA" id="ARBA00007381"/>
    </source>
</evidence>
<accession>A0ABS5TT67</accession>
<dbReference type="Gene3D" id="3.30.420.40">
    <property type="match status" value="2"/>
</dbReference>
<evidence type="ECO:0000313" key="7">
    <source>
        <dbReference type="EMBL" id="MBT0774003.1"/>
    </source>
</evidence>
<keyword evidence="8" id="KW-1185">Reference proteome</keyword>
<dbReference type="Proteomes" id="UP001197247">
    <property type="component" value="Unassembled WGS sequence"/>
</dbReference>
<keyword evidence="4" id="KW-0346">Stress response</keyword>
<dbReference type="Pfam" id="PF00012">
    <property type="entry name" value="HSP70"/>
    <property type="match status" value="1"/>
</dbReference>
<gene>
    <name evidence="7" type="ORF">KIH74_33975</name>
</gene>
<evidence type="ECO:0000256" key="2">
    <source>
        <dbReference type="ARBA" id="ARBA00022741"/>
    </source>
</evidence>
<dbReference type="PROSITE" id="PS00329">
    <property type="entry name" value="HSP70_2"/>
    <property type="match status" value="1"/>
</dbReference>
<evidence type="ECO:0000256" key="3">
    <source>
        <dbReference type="ARBA" id="ARBA00022840"/>
    </source>
</evidence>
<protein>
    <submittedName>
        <fullName evidence="7">Hsp70 family protein</fullName>
    </submittedName>
</protein>
<keyword evidence="5" id="KW-0143">Chaperone</keyword>
<keyword evidence="3" id="KW-0067">ATP-binding</keyword>
<organism evidence="7 8">
    <name type="scientific">Kineosporia corallincola</name>
    <dbReference type="NCBI Taxonomy" id="2835133"/>
    <lineage>
        <taxon>Bacteria</taxon>
        <taxon>Bacillati</taxon>
        <taxon>Actinomycetota</taxon>
        <taxon>Actinomycetes</taxon>
        <taxon>Kineosporiales</taxon>
        <taxon>Kineosporiaceae</taxon>
        <taxon>Kineosporia</taxon>
    </lineage>
</organism>
<feature type="compositionally biased region" description="Basic and acidic residues" evidence="6">
    <location>
        <begin position="60"/>
        <end position="78"/>
    </location>
</feature>
<dbReference type="EMBL" id="JAHBAY010000022">
    <property type="protein sequence ID" value="MBT0774003.1"/>
    <property type="molecule type" value="Genomic_DNA"/>
</dbReference>
<comment type="caution">
    <text evidence="7">The sequence shown here is derived from an EMBL/GenBank/DDBJ whole genome shotgun (WGS) entry which is preliminary data.</text>
</comment>
<dbReference type="InterPro" id="IPR043129">
    <property type="entry name" value="ATPase_NBD"/>
</dbReference>
<evidence type="ECO:0000256" key="5">
    <source>
        <dbReference type="ARBA" id="ARBA00023186"/>
    </source>
</evidence>
<dbReference type="Gene3D" id="3.90.640.10">
    <property type="entry name" value="Actin, Chain A, domain 4"/>
    <property type="match status" value="1"/>
</dbReference>
<feature type="region of interest" description="Disordered" evidence="6">
    <location>
        <begin position="1"/>
        <end position="101"/>
    </location>
</feature>
<dbReference type="SUPFAM" id="SSF53067">
    <property type="entry name" value="Actin-like ATPase domain"/>
    <property type="match status" value="1"/>
</dbReference>
<dbReference type="InterPro" id="IPR018181">
    <property type="entry name" value="Heat_shock_70_CS"/>
</dbReference>
<evidence type="ECO:0000256" key="4">
    <source>
        <dbReference type="ARBA" id="ARBA00023016"/>
    </source>
</evidence>
<dbReference type="InterPro" id="IPR013126">
    <property type="entry name" value="Hsp_70_fam"/>
</dbReference>